<keyword evidence="6" id="KW-1185">Reference proteome</keyword>
<dbReference type="InterPro" id="IPR016032">
    <property type="entry name" value="Sig_transdc_resp-reg_C-effctor"/>
</dbReference>
<dbReference type="EMBL" id="CP072110">
    <property type="protein sequence ID" value="QTH65108.1"/>
    <property type="molecule type" value="Genomic_DNA"/>
</dbReference>
<keyword evidence="3" id="KW-0812">Transmembrane</keyword>
<dbReference type="Gene3D" id="2.120.10.30">
    <property type="entry name" value="TolB, C-terminal domain"/>
    <property type="match status" value="1"/>
</dbReference>
<dbReference type="CDD" id="cd00383">
    <property type="entry name" value="trans_reg_C"/>
    <property type="match status" value="1"/>
</dbReference>
<keyword evidence="3" id="KW-0472">Membrane</keyword>
<proteinExistence type="predicted"/>
<evidence type="ECO:0000313" key="6">
    <source>
        <dbReference type="Proteomes" id="UP000682739"/>
    </source>
</evidence>
<dbReference type="AlphaFoldDB" id="A0A975DDW8"/>
<evidence type="ECO:0000256" key="3">
    <source>
        <dbReference type="SAM" id="Phobius"/>
    </source>
</evidence>
<dbReference type="SMART" id="SM00862">
    <property type="entry name" value="Trans_reg_C"/>
    <property type="match status" value="1"/>
</dbReference>
<reference evidence="5" key="1">
    <citation type="submission" date="2021-03" db="EMBL/GenBank/DDBJ databases">
        <title>Description of Psychrosphaera ytuae sp. nov. isolated from deep sea sediment of South China Sea.</title>
        <authorList>
            <person name="Zhang J."/>
            <person name="Xu X.-D."/>
        </authorList>
    </citation>
    <scope>NUCLEOTIDE SEQUENCE</scope>
    <source>
        <strain evidence="5">MTZ26</strain>
    </source>
</reference>
<evidence type="ECO:0000259" key="4">
    <source>
        <dbReference type="PROSITE" id="PS51755"/>
    </source>
</evidence>
<feature type="DNA-binding region" description="OmpR/PhoB-type" evidence="2">
    <location>
        <begin position="2"/>
        <end position="104"/>
    </location>
</feature>
<accession>A0A975DDW8</accession>
<sequence>MTTVYVTADWTFTPATLTLRYVSSEEEIVLDPKTARLLGYLLRCYPQVCTREDIYQELYGIENARADGTITAYVSKLRKLLETNVDAKGKYIKTIPKTGYQFVAPHKIDTTFLSKEYPHEPDKQSANNQKLSEASPLALRYDEQGDGPIGQLNHLPFGKSAVYLVVTLLLLLFIVVQLVYSSNNSQEHGNTTHISHELSNNDWRLIHAESGINHSVAISDDSLFLAYVSAQQNINRLFVKSVLAEQLNIVFESALEKIYSPAFSPNGQRIAFVTTGDKSCRLNVIELTLKSQLIPGSHQVLENCDLQQKKTPVSFLDDDNLLFIAKSDKFEYGALSMLNISTGEIREMESLVTSTAKADKFAVDYNFAVHRPNQQVALLKRLKNGSSGLYLIQLDEKEIHHIVTIDDSLTALEWLNTEKLIVMKQGQLQLIDLDKKDIRPVTFAQVKEVLKQSNS</sequence>
<dbReference type="InterPro" id="IPR011659">
    <property type="entry name" value="WD40"/>
</dbReference>
<dbReference type="SUPFAM" id="SSF46894">
    <property type="entry name" value="C-terminal effector domain of the bipartite response regulators"/>
    <property type="match status" value="1"/>
</dbReference>
<dbReference type="Pfam" id="PF07676">
    <property type="entry name" value="PD40"/>
    <property type="match status" value="1"/>
</dbReference>
<dbReference type="InterPro" id="IPR036388">
    <property type="entry name" value="WH-like_DNA-bd_sf"/>
</dbReference>
<organism evidence="5 6">
    <name type="scientific">Psychrosphaera ytuae</name>
    <dbReference type="NCBI Taxonomy" id="2820710"/>
    <lineage>
        <taxon>Bacteria</taxon>
        <taxon>Pseudomonadati</taxon>
        <taxon>Pseudomonadota</taxon>
        <taxon>Gammaproteobacteria</taxon>
        <taxon>Alteromonadales</taxon>
        <taxon>Pseudoalteromonadaceae</taxon>
        <taxon>Psychrosphaera</taxon>
    </lineage>
</organism>
<keyword evidence="3" id="KW-1133">Transmembrane helix</keyword>
<evidence type="ECO:0000313" key="5">
    <source>
        <dbReference type="EMBL" id="QTH65108.1"/>
    </source>
</evidence>
<dbReference type="Pfam" id="PF00486">
    <property type="entry name" value="Trans_reg_C"/>
    <property type="match status" value="1"/>
</dbReference>
<dbReference type="InterPro" id="IPR011042">
    <property type="entry name" value="6-blade_b-propeller_TolB-like"/>
</dbReference>
<dbReference type="GO" id="GO:0003677">
    <property type="term" value="F:DNA binding"/>
    <property type="evidence" value="ECO:0007669"/>
    <property type="project" value="UniProtKB-UniRule"/>
</dbReference>
<gene>
    <name evidence="5" type="ORF">J1N51_06625</name>
</gene>
<dbReference type="SUPFAM" id="SSF69304">
    <property type="entry name" value="Tricorn protease N-terminal domain"/>
    <property type="match status" value="1"/>
</dbReference>
<dbReference type="GO" id="GO:0006355">
    <property type="term" value="P:regulation of DNA-templated transcription"/>
    <property type="evidence" value="ECO:0007669"/>
    <property type="project" value="InterPro"/>
</dbReference>
<evidence type="ECO:0000256" key="1">
    <source>
        <dbReference type="ARBA" id="ARBA00023125"/>
    </source>
</evidence>
<feature type="domain" description="OmpR/PhoB-type" evidence="4">
    <location>
        <begin position="2"/>
        <end position="104"/>
    </location>
</feature>
<dbReference type="InterPro" id="IPR001867">
    <property type="entry name" value="OmpR/PhoB-type_DNA-bd"/>
</dbReference>
<feature type="transmembrane region" description="Helical" evidence="3">
    <location>
        <begin position="161"/>
        <end position="180"/>
    </location>
</feature>
<evidence type="ECO:0000256" key="2">
    <source>
        <dbReference type="PROSITE-ProRule" id="PRU01091"/>
    </source>
</evidence>
<dbReference type="GO" id="GO:0000160">
    <property type="term" value="P:phosphorelay signal transduction system"/>
    <property type="evidence" value="ECO:0007669"/>
    <property type="project" value="InterPro"/>
</dbReference>
<dbReference type="Proteomes" id="UP000682739">
    <property type="component" value="Chromosome"/>
</dbReference>
<dbReference type="Gene3D" id="1.10.10.10">
    <property type="entry name" value="Winged helix-like DNA-binding domain superfamily/Winged helix DNA-binding domain"/>
    <property type="match status" value="1"/>
</dbReference>
<dbReference type="PROSITE" id="PS51755">
    <property type="entry name" value="OMPR_PHOB"/>
    <property type="match status" value="1"/>
</dbReference>
<dbReference type="KEGG" id="psym:J1N51_06625"/>
<dbReference type="RefSeq" id="WP_208833143.1">
    <property type="nucleotide sequence ID" value="NZ_CP072110.1"/>
</dbReference>
<keyword evidence="1 2" id="KW-0238">DNA-binding</keyword>
<protein>
    <submittedName>
        <fullName evidence="5">Winged helix-turn-helix domain-containing protein</fullName>
    </submittedName>
</protein>
<name>A0A975DDW8_9GAMM</name>